<evidence type="ECO:0000256" key="7">
    <source>
        <dbReference type="ARBA" id="ARBA00024328"/>
    </source>
</evidence>
<evidence type="ECO:0000313" key="11">
    <source>
        <dbReference type="EMBL" id="KJV65822.1"/>
    </source>
</evidence>
<dbReference type="GO" id="GO:0005829">
    <property type="term" value="C:cytosol"/>
    <property type="evidence" value="ECO:0007669"/>
    <property type="project" value="TreeGrafter"/>
</dbReference>
<comment type="PTM">
    <text evidence="8">4'-phosphopantetheine is transferred from CoA to a specific serine of apo-ACP by AcpS. This modification is essential for activity because fatty acids are bound in thioester linkage to the sulfhydryl of the prosthetic group.</text>
</comment>
<dbReference type="SUPFAM" id="SSF47336">
    <property type="entry name" value="ACP-like"/>
    <property type="match status" value="1"/>
</dbReference>
<dbReference type="GO" id="GO:0000036">
    <property type="term" value="F:acyl carrier activity"/>
    <property type="evidence" value="ECO:0007669"/>
    <property type="project" value="UniProtKB-UniRule"/>
</dbReference>
<organism evidence="11 12">
    <name type="scientific">Ehrlichia cf. muris str. EmCRT</name>
    <dbReference type="NCBI Taxonomy" id="1359167"/>
    <lineage>
        <taxon>Bacteria</taxon>
        <taxon>Pseudomonadati</taxon>
        <taxon>Pseudomonadota</taxon>
        <taxon>Alphaproteobacteria</taxon>
        <taxon>Rickettsiales</taxon>
        <taxon>Anaplasmataceae</taxon>
        <taxon>Ehrlichia</taxon>
    </lineage>
</organism>
<feature type="modified residue" description="O-(pantetheine 4'-phosphoryl)serine" evidence="8">
    <location>
        <position position="47"/>
    </location>
</feature>
<reference evidence="11 12" key="1">
    <citation type="submission" date="2015-02" db="EMBL/GenBank/DDBJ databases">
        <title>Genome Sequencing of Rickettsiales.</title>
        <authorList>
            <person name="Daugherty S.C."/>
            <person name="Su Q."/>
            <person name="Abolude K."/>
            <person name="Beier-Sexton M."/>
            <person name="Carlyon J.A."/>
            <person name="Carter R."/>
            <person name="Day N.P."/>
            <person name="Dumler S.J."/>
            <person name="Dyachenko V."/>
            <person name="Godinez A."/>
            <person name="Kurtti T.J."/>
            <person name="Lichay M."/>
            <person name="Mullins K.E."/>
            <person name="Ott S."/>
            <person name="Pappas-Brown V."/>
            <person name="Paris D.H."/>
            <person name="Patel P."/>
            <person name="Richards A.L."/>
            <person name="Sadzewicz L."/>
            <person name="Sears K."/>
            <person name="Seidman D."/>
            <person name="Sengamalay N."/>
            <person name="Stenos J."/>
            <person name="Tallon L.J."/>
            <person name="Vincent G."/>
            <person name="Fraser C.M."/>
            <person name="Munderloh U."/>
            <person name="Dunning-Hotopp J.C."/>
        </authorList>
    </citation>
    <scope>NUCLEOTIDE SEQUENCE [LARGE SCALE GENOMIC DNA]</scope>
    <source>
        <strain evidence="11 12">EmCRT</strain>
    </source>
</reference>
<dbReference type="PROSITE" id="PS50075">
    <property type="entry name" value="CARRIER"/>
    <property type="match status" value="1"/>
</dbReference>
<evidence type="ECO:0000256" key="8">
    <source>
        <dbReference type="HAMAP-Rule" id="MF_01217"/>
    </source>
</evidence>
<dbReference type="HAMAP" id="MF_01217">
    <property type="entry name" value="Acyl_carrier"/>
    <property type="match status" value="1"/>
</dbReference>
<keyword evidence="8" id="KW-0963">Cytoplasm</keyword>
<comment type="subcellular location">
    <subcellularLocation>
        <location evidence="8">Cytoplasm</location>
    </subcellularLocation>
</comment>
<dbReference type="GO" id="GO:0016020">
    <property type="term" value="C:membrane"/>
    <property type="evidence" value="ECO:0007669"/>
    <property type="project" value="GOC"/>
</dbReference>
<keyword evidence="3 8" id="KW-0597">Phosphoprotein</keyword>
<dbReference type="EMBL" id="LANU01000003">
    <property type="protein sequence ID" value="KJV63290.1"/>
    <property type="molecule type" value="Genomic_DNA"/>
</dbReference>
<proteinExistence type="inferred from homology"/>
<keyword evidence="1 8" id="KW-0596">Phosphopantetheine</keyword>
<dbReference type="EMBL" id="LANU01000001">
    <property type="protein sequence ID" value="KJV65822.1"/>
    <property type="molecule type" value="Genomic_DNA"/>
</dbReference>
<dbReference type="Gene3D" id="1.10.1200.10">
    <property type="entry name" value="ACP-like"/>
    <property type="match status" value="1"/>
</dbReference>
<dbReference type="UniPathway" id="UPA00094"/>
<dbReference type="Pfam" id="PF00550">
    <property type="entry name" value="PP-binding"/>
    <property type="match status" value="1"/>
</dbReference>
<comment type="similarity">
    <text evidence="8">Belongs to the acyl carrier protein (ACP) family.</text>
</comment>
<evidence type="ECO:0000259" key="9">
    <source>
        <dbReference type="PROSITE" id="PS50075"/>
    </source>
</evidence>
<name>A0A0F3NDN3_9RICK</name>
<dbReference type="UniPathway" id="UPA00360"/>
<dbReference type="GO" id="GO:0036104">
    <property type="term" value="P:Kdo2-lipid A biosynthetic process"/>
    <property type="evidence" value="ECO:0007669"/>
    <property type="project" value="UniProtKB-UniPathway"/>
</dbReference>
<evidence type="ECO:0000256" key="3">
    <source>
        <dbReference type="ARBA" id="ARBA00022553"/>
    </source>
</evidence>
<accession>A0A0F3NDN3</accession>
<dbReference type="PANTHER" id="PTHR20863">
    <property type="entry name" value="ACYL CARRIER PROTEIN"/>
    <property type="match status" value="1"/>
</dbReference>
<evidence type="ECO:0000256" key="6">
    <source>
        <dbReference type="ARBA" id="ARBA00023160"/>
    </source>
</evidence>
<sequence length="91" mass="10326">MESSDEKLESVKDTVTKIVIDCLKLKDEQKATLSGSTNLAKDLNLDSLDFVDLVMCLEDHFSIEISDEEAQELETIDKIEEYIRNKLSSNN</sequence>
<keyword evidence="4 8" id="KW-0276">Fatty acid metabolism</keyword>
<comment type="pathway">
    <text evidence="7">Glycolipid biosynthesis; KDO(2)-lipid A biosynthesis.</text>
</comment>
<comment type="pathway">
    <text evidence="8">Lipid metabolism; fatty acid biosynthesis.</text>
</comment>
<keyword evidence="5 8" id="KW-0443">Lipid metabolism</keyword>
<dbReference type="InterPro" id="IPR006162">
    <property type="entry name" value="Ppantetheine_attach_site"/>
</dbReference>
<dbReference type="GO" id="GO:0000035">
    <property type="term" value="F:acyl binding"/>
    <property type="evidence" value="ECO:0007669"/>
    <property type="project" value="TreeGrafter"/>
</dbReference>
<comment type="function">
    <text evidence="8">Carrier of the growing fatty acid chain in fatty acid biosynthesis.</text>
</comment>
<dbReference type="PROSITE" id="PS00012">
    <property type="entry name" value="PHOSPHOPANTETHEINE"/>
    <property type="match status" value="1"/>
</dbReference>
<evidence type="ECO:0000313" key="10">
    <source>
        <dbReference type="EMBL" id="KJV63290.1"/>
    </source>
</evidence>
<keyword evidence="2 8" id="KW-0444">Lipid biosynthesis</keyword>
<dbReference type="InterPro" id="IPR036736">
    <property type="entry name" value="ACP-like_sf"/>
</dbReference>
<keyword evidence="6 8" id="KW-0275">Fatty acid biosynthesis</keyword>
<dbReference type="Proteomes" id="UP000033546">
    <property type="component" value="Unassembled WGS sequence"/>
</dbReference>
<dbReference type="RefSeq" id="WP_024071848.1">
    <property type="nucleotide sequence ID" value="NZ_LANU01000001.1"/>
</dbReference>
<comment type="caution">
    <text evidence="11">The sequence shown here is derived from an EMBL/GenBank/DDBJ whole genome shotgun (WGS) entry which is preliminary data.</text>
</comment>
<protein>
    <recommendedName>
        <fullName evidence="8">Acyl carrier protein</fullName>
        <shortName evidence="8">ACP</shortName>
    </recommendedName>
</protein>
<dbReference type="AlphaFoldDB" id="A0A0F3NDN3"/>
<dbReference type="InterPro" id="IPR009081">
    <property type="entry name" value="PP-bd_ACP"/>
</dbReference>
<dbReference type="PATRIC" id="fig|1359167.3.peg.2"/>
<evidence type="ECO:0000256" key="4">
    <source>
        <dbReference type="ARBA" id="ARBA00022832"/>
    </source>
</evidence>
<dbReference type="PANTHER" id="PTHR20863:SF76">
    <property type="entry name" value="CARRIER DOMAIN-CONTAINING PROTEIN"/>
    <property type="match status" value="1"/>
</dbReference>
<feature type="domain" description="Carrier" evidence="9">
    <location>
        <begin position="9"/>
        <end position="87"/>
    </location>
</feature>
<evidence type="ECO:0000256" key="5">
    <source>
        <dbReference type="ARBA" id="ARBA00023098"/>
    </source>
</evidence>
<dbReference type="InterPro" id="IPR003231">
    <property type="entry name" value="ACP"/>
</dbReference>
<evidence type="ECO:0000256" key="1">
    <source>
        <dbReference type="ARBA" id="ARBA00022450"/>
    </source>
</evidence>
<evidence type="ECO:0000256" key="2">
    <source>
        <dbReference type="ARBA" id="ARBA00022516"/>
    </source>
</evidence>
<gene>
    <name evidence="8" type="primary">acpP</name>
    <name evidence="11" type="ORF">EMUCRT_0002</name>
    <name evidence="10" type="ORF">EMUCRT_0736</name>
</gene>
<evidence type="ECO:0000313" key="12">
    <source>
        <dbReference type="Proteomes" id="UP000033546"/>
    </source>
</evidence>
<dbReference type="GO" id="GO:0009245">
    <property type="term" value="P:lipid A biosynthetic process"/>
    <property type="evidence" value="ECO:0007669"/>
    <property type="project" value="TreeGrafter"/>
</dbReference>